<reference evidence="6" key="1">
    <citation type="submission" date="2021-03" db="EMBL/GenBank/DDBJ databases">
        <authorList>
            <person name="Li Z."/>
            <person name="Yang C."/>
        </authorList>
    </citation>
    <scope>NUCLEOTIDE SEQUENCE</scope>
    <source>
        <strain evidence="6">Dzin_1.0</strain>
        <tissue evidence="6">Leaf</tissue>
    </source>
</reference>
<reference evidence="6" key="2">
    <citation type="journal article" date="2022" name="Hortic Res">
        <title>The genome of Dioscorea zingiberensis sheds light on the biosynthesis, origin and evolution of the medicinally important diosgenin saponins.</title>
        <authorList>
            <person name="Li Y."/>
            <person name="Tan C."/>
            <person name="Li Z."/>
            <person name="Guo J."/>
            <person name="Li S."/>
            <person name="Chen X."/>
            <person name="Wang C."/>
            <person name="Dai X."/>
            <person name="Yang H."/>
            <person name="Song W."/>
            <person name="Hou L."/>
            <person name="Xu J."/>
            <person name="Tong Z."/>
            <person name="Xu A."/>
            <person name="Yuan X."/>
            <person name="Wang W."/>
            <person name="Yang Q."/>
            <person name="Chen L."/>
            <person name="Sun Z."/>
            <person name="Wang K."/>
            <person name="Pan B."/>
            <person name="Chen J."/>
            <person name="Bao Y."/>
            <person name="Liu F."/>
            <person name="Qi X."/>
            <person name="Gang D.R."/>
            <person name="Wen J."/>
            <person name="Li J."/>
        </authorList>
    </citation>
    <scope>NUCLEOTIDE SEQUENCE</scope>
    <source>
        <strain evidence="6">Dzin_1.0</strain>
    </source>
</reference>
<name>A0A9D5HD90_9LILI</name>
<keyword evidence="2" id="KW-0372">Hormone</keyword>
<evidence type="ECO:0008006" key="8">
    <source>
        <dbReference type="Google" id="ProtNLM"/>
    </source>
</evidence>
<evidence type="ECO:0000256" key="3">
    <source>
        <dbReference type="ARBA" id="ARBA00022729"/>
    </source>
</evidence>
<evidence type="ECO:0000256" key="1">
    <source>
        <dbReference type="ARBA" id="ARBA00009178"/>
    </source>
</evidence>
<keyword evidence="4" id="KW-1015">Disulfide bond</keyword>
<keyword evidence="7" id="KW-1185">Reference proteome</keyword>
<dbReference type="EMBL" id="JAGGNH010000005">
    <property type="protein sequence ID" value="KAJ0971883.1"/>
    <property type="molecule type" value="Genomic_DNA"/>
</dbReference>
<sequence length="116" mass="13148">MFFSSVNKMVVVSLLFLILCLGASCVQGMKSDGLLWENEEGFDMEMEMEMQMDSEINRRILWATQKKYISYEALKNDVVPCSRPGAPYYNCRGVSRANPYTRGCGVITRCARDANP</sequence>
<dbReference type="InterPro" id="IPR008801">
    <property type="entry name" value="RALF"/>
</dbReference>
<dbReference type="Proteomes" id="UP001085076">
    <property type="component" value="Miscellaneous, Linkage group lg05"/>
</dbReference>
<evidence type="ECO:0000313" key="7">
    <source>
        <dbReference type="Proteomes" id="UP001085076"/>
    </source>
</evidence>
<organism evidence="6 7">
    <name type="scientific">Dioscorea zingiberensis</name>
    <dbReference type="NCBI Taxonomy" id="325984"/>
    <lineage>
        <taxon>Eukaryota</taxon>
        <taxon>Viridiplantae</taxon>
        <taxon>Streptophyta</taxon>
        <taxon>Embryophyta</taxon>
        <taxon>Tracheophyta</taxon>
        <taxon>Spermatophyta</taxon>
        <taxon>Magnoliopsida</taxon>
        <taxon>Liliopsida</taxon>
        <taxon>Dioscoreales</taxon>
        <taxon>Dioscoreaceae</taxon>
        <taxon>Dioscorea</taxon>
    </lineage>
</organism>
<dbReference type="PANTHER" id="PTHR33136:SF36">
    <property type="entry name" value="PROTEIN RALF-LIKE 31"/>
    <property type="match status" value="1"/>
</dbReference>
<evidence type="ECO:0000313" key="6">
    <source>
        <dbReference type="EMBL" id="KAJ0971883.1"/>
    </source>
</evidence>
<dbReference type="Pfam" id="PF05498">
    <property type="entry name" value="RALF"/>
    <property type="match status" value="1"/>
</dbReference>
<dbReference type="GO" id="GO:0005179">
    <property type="term" value="F:hormone activity"/>
    <property type="evidence" value="ECO:0007669"/>
    <property type="project" value="UniProtKB-KW"/>
</dbReference>
<feature type="chain" id="PRO_5038636509" description="Rapid ALkalinization Factor" evidence="5">
    <location>
        <begin position="29"/>
        <end position="116"/>
    </location>
</feature>
<dbReference type="GO" id="GO:0019722">
    <property type="term" value="P:calcium-mediated signaling"/>
    <property type="evidence" value="ECO:0007669"/>
    <property type="project" value="TreeGrafter"/>
</dbReference>
<protein>
    <recommendedName>
        <fullName evidence="8">Rapid ALkalinization Factor</fullName>
    </recommendedName>
</protein>
<comment type="similarity">
    <text evidence="1">Belongs to the plant rapid alkalinization factor (RALF) family.</text>
</comment>
<dbReference type="PANTHER" id="PTHR33136">
    <property type="entry name" value="RAPID ALKALINIZATION FACTOR-LIKE"/>
    <property type="match status" value="1"/>
</dbReference>
<dbReference type="AlphaFoldDB" id="A0A9D5HD90"/>
<comment type="caution">
    <text evidence="6">The sequence shown here is derived from an EMBL/GenBank/DDBJ whole genome shotgun (WGS) entry which is preliminary data.</text>
</comment>
<keyword evidence="3 5" id="KW-0732">Signal</keyword>
<dbReference type="GO" id="GO:0009506">
    <property type="term" value="C:plasmodesma"/>
    <property type="evidence" value="ECO:0007669"/>
    <property type="project" value="TreeGrafter"/>
</dbReference>
<evidence type="ECO:0000256" key="2">
    <source>
        <dbReference type="ARBA" id="ARBA00022702"/>
    </source>
</evidence>
<evidence type="ECO:0000256" key="5">
    <source>
        <dbReference type="SAM" id="SignalP"/>
    </source>
</evidence>
<gene>
    <name evidence="6" type="ORF">J5N97_019842</name>
</gene>
<accession>A0A9D5HD90</accession>
<proteinExistence type="inferred from homology"/>
<dbReference type="OrthoDB" id="1613518at2759"/>
<evidence type="ECO:0000256" key="4">
    <source>
        <dbReference type="ARBA" id="ARBA00023157"/>
    </source>
</evidence>
<feature type="signal peptide" evidence="5">
    <location>
        <begin position="1"/>
        <end position="28"/>
    </location>
</feature>